<evidence type="ECO:0000256" key="1">
    <source>
        <dbReference type="SAM" id="MobiDB-lite"/>
    </source>
</evidence>
<dbReference type="Proteomes" id="UP000789508">
    <property type="component" value="Unassembled WGS sequence"/>
</dbReference>
<gene>
    <name evidence="2" type="ORF">ALEPTO_LOCUS11100</name>
</gene>
<protein>
    <submittedName>
        <fullName evidence="2">5816_t:CDS:1</fullName>
    </submittedName>
</protein>
<dbReference type="AlphaFoldDB" id="A0A9N9HJN4"/>
<proteinExistence type="predicted"/>
<organism evidence="2 3">
    <name type="scientific">Ambispora leptoticha</name>
    <dbReference type="NCBI Taxonomy" id="144679"/>
    <lineage>
        <taxon>Eukaryota</taxon>
        <taxon>Fungi</taxon>
        <taxon>Fungi incertae sedis</taxon>
        <taxon>Mucoromycota</taxon>
        <taxon>Glomeromycotina</taxon>
        <taxon>Glomeromycetes</taxon>
        <taxon>Archaeosporales</taxon>
        <taxon>Ambisporaceae</taxon>
        <taxon>Ambispora</taxon>
    </lineage>
</organism>
<dbReference type="OrthoDB" id="2431193at2759"/>
<keyword evidence="3" id="KW-1185">Reference proteome</keyword>
<evidence type="ECO:0000313" key="2">
    <source>
        <dbReference type="EMBL" id="CAG8687743.1"/>
    </source>
</evidence>
<name>A0A9N9HJN4_9GLOM</name>
<dbReference type="EMBL" id="CAJVPS010015828">
    <property type="protein sequence ID" value="CAG8687743.1"/>
    <property type="molecule type" value="Genomic_DNA"/>
</dbReference>
<feature type="compositionally biased region" description="Polar residues" evidence="1">
    <location>
        <begin position="32"/>
        <end position="43"/>
    </location>
</feature>
<feature type="compositionally biased region" description="Polar residues" evidence="1">
    <location>
        <begin position="12"/>
        <end position="22"/>
    </location>
</feature>
<comment type="caution">
    <text evidence="2">The sequence shown here is derived from an EMBL/GenBank/DDBJ whole genome shotgun (WGS) entry which is preliminary data.</text>
</comment>
<feature type="compositionally biased region" description="Basic and acidic residues" evidence="1">
    <location>
        <begin position="1"/>
        <end position="11"/>
    </location>
</feature>
<feature type="region of interest" description="Disordered" evidence="1">
    <location>
        <begin position="1"/>
        <end position="43"/>
    </location>
</feature>
<reference evidence="2" key="1">
    <citation type="submission" date="2021-06" db="EMBL/GenBank/DDBJ databases">
        <authorList>
            <person name="Kallberg Y."/>
            <person name="Tangrot J."/>
            <person name="Rosling A."/>
        </authorList>
    </citation>
    <scope>NUCLEOTIDE SEQUENCE</scope>
    <source>
        <strain evidence="2">FL130A</strain>
    </source>
</reference>
<evidence type="ECO:0000313" key="3">
    <source>
        <dbReference type="Proteomes" id="UP000789508"/>
    </source>
</evidence>
<accession>A0A9N9HJN4</accession>
<feature type="non-terminal residue" evidence="2">
    <location>
        <position position="70"/>
    </location>
</feature>
<sequence>PQTRSTDKVRSDSMTSAESTETIEAPGRQDVQDSQPMENMQQFMNQQAEIQREWTTWLIETINQRFTEMD</sequence>